<dbReference type="RefSeq" id="WP_208919319.1">
    <property type="nucleotide sequence ID" value="NZ_LT840184.1"/>
</dbReference>
<name>A0A1X7HB80_9BACL</name>
<gene>
    <name evidence="3" type="ORF">SAMN05661091_2333</name>
</gene>
<dbReference type="AlphaFoldDB" id="A0A1X7HB80"/>
<dbReference type="InterPro" id="IPR018655">
    <property type="entry name" value="DUF2086"/>
</dbReference>
<dbReference type="STRING" id="1313296.SAMN05661091_2333"/>
<dbReference type="GO" id="GO:0046872">
    <property type="term" value="F:metal ion binding"/>
    <property type="evidence" value="ECO:0007669"/>
    <property type="project" value="UniProtKB-KW"/>
</dbReference>
<sequence>MSLLLKERVTGLDWPLIQHHLDEQGFAKLPVLFGNNECQELMDAYEEETRYRSTINMSRYRFGAGEYKYFQAPLPDLLQQLREALYPELSRTANRWSEYMGKKQDYPDHLEEFLEVCHEQGQTRPTPLILKYEEGGYNCLHQDLYGDISFPFQVVFAINQREKDYTGGQFVLMEQRPRAQSRGHAITLEQGEGLIFPTQHRPVLGSRGYYKTTMRHGVSTITSGTRFSLGIIFHDAK</sequence>
<dbReference type="PROSITE" id="PS51471">
    <property type="entry name" value="FE2OG_OXY"/>
    <property type="match status" value="1"/>
</dbReference>
<dbReference type="EMBL" id="LT840184">
    <property type="protein sequence ID" value="SMF83202.1"/>
    <property type="molecule type" value="Genomic_DNA"/>
</dbReference>
<comment type="similarity">
    <text evidence="1">Belongs to the iron/ascorbate-dependent oxidoreductase family.</text>
</comment>
<keyword evidence="1" id="KW-0560">Oxidoreductase</keyword>
<evidence type="ECO:0000313" key="3">
    <source>
        <dbReference type="EMBL" id="SMF83202.1"/>
    </source>
</evidence>
<evidence type="ECO:0000259" key="2">
    <source>
        <dbReference type="PROSITE" id="PS51471"/>
    </source>
</evidence>
<proteinExistence type="inferred from homology"/>
<evidence type="ECO:0000256" key="1">
    <source>
        <dbReference type="RuleBase" id="RU003682"/>
    </source>
</evidence>
<evidence type="ECO:0000313" key="4">
    <source>
        <dbReference type="Proteomes" id="UP000192940"/>
    </source>
</evidence>
<dbReference type="Gene3D" id="2.60.120.620">
    <property type="entry name" value="q2cbj1_9rhob like domain"/>
    <property type="match status" value="1"/>
</dbReference>
<protein>
    <recommendedName>
        <fullName evidence="2">Fe2OG dioxygenase domain-containing protein</fullName>
    </recommendedName>
</protein>
<feature type="domain" description="Fe2OG dioxygenase" evidence="2">
    <location>
        <begin position="123"/>
        <end position="236"/>
    </location>
</feature>
<dbReference type="GO" id="GO:0016491">
    <property type="term" value="F:oxidoreductase activity"/>
    <property type="evidence" value="ECO:0007669"/>
    <property type="project" value="UniProtKB-KW"/>
</dbReference>
<keyword evidence="1" id="KW-0408">Iron</keyword>
<dbReference type="Pfam" id="PF09859">
    <property type="entry name" value="Oxygenase-NA"/>
    <property type="match status" value="1"/>
</dbReference>
<dbReference type="Proteomes" id="UP000192940">
    <property type="component" value="Chromosome I"/>
</dbReference>
<accession>A0A1X7HB80</accession>
<dbReference type="InterPro" id="IPR005123">
    <property type="entry name" value="Oxoglu/Fe-dep_dioxygenase_dom"/>
</dbReference>
<keyword evidence="4" id="KW-1185">Reference proteome</keyword>
<reference evidence="3 4" key="1">
    <citation type="submission" date="2017-04" db="EMBL/GenBank/DDBJ databases">
        <authorList>
            <person name="Afonso C.L."/>
            <person name="Miller P.J."/>
            <person name="Scott M.A."/>
            <person name="Spackman E."/>
            <person name="Goraichik I."/>
            <person name="Dimitrov K.M."/>
            <person name="Suarez D.L."/>
            <person name="Swayne D.E."/>
        </authorList>
    </citation>
    <scope>NUCLEOTIDE SEQUENCE [LARGE SCALE GENOMIC DNA]</scope>
    <source>
        <strain evidence="3 4">N3/975</strain>
    </source>
</reference>
<organism evidence="3 4">
    <name type="scientific">Paenibacillus uliginis N3/975</name>
    <dbReference type="NCBI Taxonomy" id="1313296"/>
    <lineage>
        <taxon>Bacteria</taxon>
        <taxon>Bacillati</taxon>
        <taxon>Bacillota</taxon>
        <taxon>Bacilli</taxon>
        <taxon>Bacillales</taxon>
        <taxon>Paenibacillaceae</taxon>
        <taxon>Paenibacillus</taxon>
    </lineage>
</organism>
<keyword evidence="1" id="KW-0479">Metal-binding</keyword>